<accession>A0AAV4V0I7</accession>
<protein>
    <submittedName>
        <fullName evidence="1">Synaptotagmin-like protein 5</fullName>
    </submittedName>
</protein>
<dbReference type="AlphaFoldDB" id="A0AAV4V0I7"/>
<name>A0AAV4V0I7_CAEEX</name>
<evidence type="ECO:0000313" key="1">
    <source>
        <dbReference type="EMBL" id="GIY63707.1"/>
    </source>
</evidence>
<dbReference type="Proteomes" id="UP001054945">
    <property type="component" value="Unassembled WGS sequence"/>
</dbReference>
<dbReference type="EMBL" id="BPLR01013777">
    <property type="protein sequence ID" value="GIY63707.1"/>
    <property type="molecule type" value="Genomic_DNA"/>
</dbReference>
<sequence>YLELIHCACNILSCISPDVKYSRERWWHDDANVQKFKGVQGKTGTYLLRLTDWSAHGILDTNAADDTLGRRIHSFCEGSSNTPFREASTINWRIFKSRSEIYPISSVQDIRKKLKTDKNFEQKWKLMFSNDENIREDQQNNLKYTSVTLKQRRRET</sequence>
<organism evidence="1 2">
    <name type="scientific">Caerostris extrusa</name>
    <name type="common">Bark spider</name>
    <name type="synonym">Caerostris bankana</name>
    <dbReference type="NCBI Taxonomy" id="172846"/>
    <lineage>
        <taxon>Eukaryota</taxon>
        <taxon>Metazoa</taxon>
        <taxon>Ecdysozoa</taxon>
        <taxon>Arthropoda</taxon>
        <taxon>Chelicerata</taxon>
        <taxon>Arachnida</taxon>
        <taxon>Araneae</taxon>
        <taxon>Araneomorphae</taxon>
        <taxon>Entelegynae</taxon>
        <taxon>Araneoidea</taxon>
        <taxon>Araneidae</taxon>
        <taxon>Caerostris</taxon>
    </lineage>
</organism>
<reference evidence="1 2" key="1">
    <citation type="submission" date="2021-06" db="EMBL/GenBank/DDBJ databases">
        <title>Caerostris extrusa draft genome.</title>
        <authorList>
            <person name="Kono N."/>
            <person name="Arakawa K."/>
        </authorList>
    </citation>
    <scope>NUCLEOTIDE SEQUENCE [LARGE SCALE GENOMIC DNA]</scope>
</reference>
<gene>
    <name evidence="1" type="primary">Sytl5</name>
    <name evidence="1" type="ORF">CEXT_173621</name>
</gene>
<evidence type="ECO:0000313" key="2">
    <source>
        <dbReference type="Proteomes" id="UP001054945"/>
    </source>
</evidence>
<proteinExistence type="predicted"/>
<feature type="non-terminal residue" evidence="1">
    <location>
        <position position="1"/>
    </location>
</feature>
<keyword evidence="2" id="KW-1185">Reference proteome</keyword>
<comment type="caution">
    <text evidence="1">The sequence shown here is derived from an EMBL/GenBank/DDBJ whole genome shotgun (WGS) entry which is preliminary data.</text>
</comment>